<dbReference type="GO" id="GO:0030203">
    <property type="term" value="P:glycosaminoglycan metabolic process"/>
    <property type="evidence" value="ECO:0007669"/>
    <property type="project" value="TreeGrafter"/>
</dbReference>
<proteinExistence type="inferred from homology"/>
<dbReference type="HOGENOM" id="CLU_007082_5_1_0"/>
<dbReference type="GO" id="GO:0005764">
    <property type="term" value="C:lysosome"/>
    <property type="evidence" value="ECO:0007669"/>
    <property type="project" value="TreeGrafter"/>
</dbReference>
<keyword evidence="3 8" id="KW-0326">Glycosidase</keyword>
<dbReference type="CAZy" id="GH20">
    <property type="family name" value="Glycoside Hydrolase Family 20"/>
</dbReference>
<evidence type="ECO:0000259" key="7">
    <source>
        <dbReference type="Pfam" id="PF02838"/>
    </source>
</evidence>
<evidence type="ECO:0000256" key="4">
    <source>
        <dbReference type="PIRSR" id="PIRSR625705-1"/>
    </source>
</evidence>
<evidence type="ECO:0000256" key="1">
    <source>
        <dbReference type="ARBA" id="ARBA00006285"/>
    </source>
</evidence>
<dbReference type="PRINTS" id="PR00738">
    <property type="entry name" value="GLHYDRLASE20"/>
</dbReference>
<dbReference type="SUPFAM" id="SSF55545">
    <property type="entry name" value="beta-N-acetylhexosaminidase-like domain"/>
    <property type="match status" value="1"/>
</dbReference>
<dbReference type="STRING" id="204669.Acid345_3493"/>
<dbReference type="KEGG" id="aba:Acid345_3493"/>
<dbReference type="Gene3D" id="3.20.20.80">
    <property type="entry name" value="Glycosidases"/>
    <property type="match status" value="1"/>
</dbReference>
<dbReference type="PANTHER" id="PTHR22600">
    <property type="entry name" value="BETA-HEXOSAMINIDASE"/>
    <property type="match status" value="1"/>
</dbReference>
<evidence type="ECO:0000259" key="6">
    <source>
        <dbReference type="Pfam" id="PF00728"/>
    </source>
</evidence>
<dbReference type="CDD" id="cd06570">
    <property type="entry name" value="GH20_chitobiase-like_1"/>
    <property type="match status" value="1"/>
</dbReference>
<dbReference type="EC" id="3.2.1.52" evidence="8"/>
<dbReference type="SUPFAM" id="SSF51445">
    <property type="entry name" value="(Trans)glycosidases"/>
    <property type="match status" value="1"/>
</dbReference>
<dbReference type="GO" id="GO:0004563">
    <property type="term" value="F:beta-N-acetylhexosaminidase activity"/>
    <property type="evidence" value="ECO:0007669"/>
    <property type="project" value="UniProtKB-EC"/>
</dbReference>
<dbReference type="InterPro" id="IPR029018">
    <property type="entry name" value="Hex-like_dom2"/>
</dbReference>
<feature type="domain" description="Glycoside hydrolase family 20 catalytic" evidence="6">
    <location>
        <begin position="161"/>
        <end position="472"/>
    </location>
</feature>
<dbReference type="InterPro" id="IPR015883">
    <property type="entry name" value="Glyco_hydro_20_cat"/>
</dbReference>
<dbReference type="RefSeq" id="WP_011524293.1">
    <property type="nucleotide sequence ID" value="NC_008009.1"/>
</dbReference>
<evidence type="ECO:0000256" key="5">
    <source>
        <dbReference type="SAM" id="SignalP"/>
    </source>
</evidence>
<dbReference type="GO" id="GO:0005975">
    <property type="term" value="P:carbohydrate metabolic process"/>
    <property type="evidence" value="ECO:0007669"/>
    <property type="project" value="InterPro"/>
</dbReference>
<dbReference type="InterPro" id="IPR025705">
    <property type="entry name" value="Beta_hexosaminidase_sua/sub"/>
</dbReference>
<evidence type="ECO:0000256" key="2">
    <source>
        <dbReference type="ARBA" id="ARBA00022801"/>
    </source>
</evidence>
<dbReference type="EMBL" id="CP000360">
    <property type="protein sequence ID" value="ABF42494.1"/>
    <property type="molecule type" value="Genomic_DNA"/>
</dbReference>
<keyword evidence="9" id="KW-1185">Reference proteome</keyword>
<dbReference type="Proteomes" id="UP000002432">
    <property type="component" value="Chromosome"/>
</dbReference>
<keyword evidence="5" id="KW-0732">Signal</keyword>
<dbReference type="InterPro" id="IPR017853">
    <property type="entry name" value="GH"/>
</dbReference>
<dbReference type="GO" id="GO:0016020">
    <property type="term" value="C:membrane"/>
    <property type="evidence" value="ECO:0007669"/>
    <property type="project" value="TreeGrafter"/>
</dbReference>
<sequence>MRNLLLSVIAALMFMPFAFSQNQNVPNLMPLPKSIQYQSGQLTIDSSFSTAITGHNEERLQRALARMTTTLGRQTGLTINGKSGDAANATLVIHADQASEEVQKVGEDESYDLTVTAKGANLKAANPLGILRGLQTFLQLVELTPKGYAVPAVTIKDEPRFPWRGLMIDVSRHWQPIEVIKRNLDGMEAVKLNTFHWHLSDNQGVRVESKKFPKLQEMGSDGHFFSQEEVKDVIAYGRDRGIRVIPEFDWPGHSTAFFVGHPELASGSGPYSIEREFGIFDPALDPTKESTYKFLDAFIGEMAALFPDPYFHIGGDEVNGKEWDRNPKIQEYMKAHGIKNNDELQATFTKRVQEIVAKHHKTMVGWDEILSPEIPKSIVIQSWRGPVSLAAAAKQGYKGLLSFGFYLDLFQPASFHYLNEPISGKAAELNDEEKKMILGGEACMWSELVTPDTIDSRIWPRMAAIAERLWSPQNTRDVRSMYTRMEAESMRLEWLGLKHRSYYQPALERLVESNDIAAIKTLADVVSAPQEYGREGVHVAQTGHVYRSTESYNRLVDATKPESITAVEFGFMVDDLLAKKATPAEIEKMKTMLTAWRDNDPKLQPQLQASFLLKEAVPLSQTLSATANSGLMALEYLQNGSKPAPGWASQQMAAIDAGKKAQGELLVAIAPAVQKLVKAAGAQ</sequence>
<name>Q1IKV6_KORVE</name>
<dbReference type="InterPro" id="IPR015882">
    <property type="entry name" value="HEX_bac_N"/>
</dbReference>
<feature type="active site" description="Proton donor" evidence="4">
    <location>
        <position position="317"/>
    </location>
</feature>
<dbReference type="GO" id="GO:0006689">
    <property type="term" value="P:ganglioside catabolic process"/>
    <property type="evidence" value="ECO:0007669"/>
    <property type="project" value="TreeGrafter"/>
</dbReference>
<evidence type="ECO:0000256" key="3">
    <source>
        <dbReference type="ARBA" id="ARBA00023295"/>
    </source>
</evidence>
<dbReference type="PANTHER" id="PTHR22600:SF21">
    <property type="entry name" value="BETA-HEXOSAMINIDASE A"/>
    <property type="match status" value="1"/>
</dbReference>
<protein>
    <submittedName>
        <fullName evidence="8">Beta-N-acetylhexosaminidase</fullName>
        <ecNumber evidence="8">3.2.1.52</ecNumber>
    </submittedName>
</protein>
<feature type="domain" description="Beta-hexosaminidase bacterial type N-terminal" evidence="7">
    <location>
        <begin position="26"/>
        <end position="157"/>
    </location>
</feature>
<accession>Q1IKV6</accession>
<dbReference type="eggNOG" id="COG3525">
    <property type="taxonomic scope" value="Bacteria"/>
</dbReference>
<evidence type="ECO:0000313" key="8">
    <source>
        <dbReference type="EMBL" id="ABF42494.1"/>
    </source>
</evidence>
<comment type="similarity">
    <text evidence="1">Belongs to the glycosyl hydrolase 20 family.</text>
</comment>
<gene>
    <name evidence="8" type="ordered locus">Acid345_3493</name>
</gene>
<feature type="signal peptide" evidence="5">
    <location>
        <begin position="1"/>
        <end position="20"/>
    </location>
</feature>
<dbReference type="Pfam" id="PF00728">
    <property type="entry name" value="Glyco_hydro_20"/>
    <property type="match status" value="1"/>
</dbReference>
<dbReference type="Pfam" id="PF02838">
    <property type="entry name" value="Glyco_hydro_20b"/>
    <property type="match status" value="1"/>
</dbReference>
<dbReference type="OrthoDB" id="1098018at2"/>
<dbReference type="Gene3D" id="3.30.379.10">
    <property type="entry name" value="Chitobiase/beta-hexosaminidase domain 2-like"/>
    <property type="match status" value="1"/>
</dbReference>
<reference evidence="8 9" key="1">
    <citation type="journal article" date="2009" name="Appl. Environ. Microbiol.">
        <title>Three genomes from the phylum Acidobacteria provide insight into the lifestyles of these microorganisms in soils.</title>
        <authorList>
            <person name="Ward N.L."/>
            <person name="Challacombe J.F."/>
            <person name="Janssen P.H."/>
            <person name="Henrissat B."/>
            <person name="Coutinho P.M."/>
            <person name="Wu M."/>
            <person name="Xie G."/>
            <person name="Haft D.H."/>
            <person name="Sait M."/>
            <person name="Badger J."/>
            <person name="Barabote R.D."/>
            <person name="Bradley B."/>
            <person name="Brettin T.S."/>
            <person name="Brinkac L.M."/>
            <person name="Bruce D."/>
            <person name="Creasy T."/>
            <person name="Daugherty S.C."/>
            <person name="Davidsen T.M."/>
            <person name="DeBoy R.T."/>
            <person name="Detter J.C."/>
            <person name="Dodson R.J."/>
            <person name="Durkin A.S."/>
            <person name="Ganapathy A."/>
            <person name="Gwinn-Giglio M."/>
            <person name="Han C.S."/>
            <person name="Khouri H."/>
            <person name="Kiss H."/>
            <person name="Kothari S.P."/>
            <person name="Madupu R."/>
            <person name="Nelson K.E."/>
            <person name="Nelson W.C."/>
            <person name="Paulsen I."/>
            <person name="Penn K."/>
            <person name="Ren Q."/>
            <person name="Rosovitz M.J."/>
            <person name="Selengut J.D."/>
            <person name="Shrivastava S."/>
            <person name="Sullivan S.A."/>
            <person name="Tapia R."/>
            <person name="Thompson L.S."/>
            <person name="Watkins K.L."/>
            <person name="Yang Q."/>
            <person name="Yu C."/>
            <person name="Zafar N."/>
            <person name="Zhou L."/>
            <person name="Kuske C.R."/>
        </authorList>
    </citation>
    <scope>NUCLEOTIDE SEQUENCE [LARGE SCALE GENOMIC DNA]</scope>
    <source>
        <strain evidence="8 9">Ellin345</strain>
    </source>
</reference>
<organism evidence="8 9">
    <name type="scientific">Koribacter versatilis (strain Ellin345)</name>
    <dbReference type="NCBI Taxonomy" id="204669"/>
    <lineage>
        <taxon>Bacteria</taxon>
        <taxon>Pseudomonadati</taxon>
        <taxon>Acidobacteriota</taxon>
        <taxon>Terriglobia</taxon>
        <taxon>Terriglobales</taxon>
        <taxon>Candidatus Korobacteraceae</taxon>
        <taxon>Candidatus Korobacter</taxon>
    </lineage>
</organism>
<feature type="chain" id="PRO_5004190840" evidence="5">
    <location>
        <begin position="21"/>
        <end position="683"/>
    </location>
</feature>
<keyword evidence="2 8" id="KW-0378">Hydrolase</keyword>
<dbReference type="EnsemblBacteria" id="ABF42494">
    <property type="protein sequence ID" value="ABF42494"/>
    <property type="gene ID" value="Acid345_3493"/>
</dbReference>
<evidence type="ECO:0000313" key="9">
    <source>
        <dbReference type="Proteomes" id="UP000002432"/>
    </source>
</evidence>
<dbReference type="AlphaFoldDB" id="Q1IKV6"/>